<protein>
    <submittedName>
        <fullName evidence="1">Uncharacterized protein</fullName>
    </submittedName>
</protein>
<accession>A0AAE0UF60</accession>
<gene>
    <name evidence="1" type="ORF">B0T20DRAFT_504460</name>
</gene>
<comment type="caution">
    <text evidence="1">The sequence shown here is derived from an EMBL/GenBank/DDBJ whole genome shotgun (WGS) entry which is preliminary data.</text>
</comment>
<evidence type="ECO:0000313" key="1">
    <source>
        <dbReference type="EMBL" id="KAK3401991.1"/>
    </source>
</evidence>
<organism evidence="1 2">
    <name type="scientific">Sordaria brevicollis</name>
    <dbReference type="NCBI Taxonomy" id="83679"/>
    <lineage>
        <taxon>Eukaryota</taxon>
        <taxon>Fungi</taxon>
        <taxon>Dikarya</taxon>
        <taxon>Ascomycota</taxon>
        <taxon>Pezizomycotina</taxon>
        <taxon>Sordariomycetes</taxon>
        <taxon>Sordariomycetidae</taxon>
        <taxon>Sordariales</taxon>
        <taxon>Sordariaceae</taxon>
        <taxon>Sordaria</taxon>
    </lineage>
</organism>
<reference evidence="1" key="2">
    <citation type="submission" date="2023-07" db="EMBL/GenBank/DDBJ databases">
        <authorList>
            <consortium name="Lawrence Berkeley National Laboratory"/>
            <person name="Haridas S."/>
            <person name="Hensen N."/>
            <person name="Bonometti L."/>
            <person name="Westerberg I."/>
            <person name="Brannstrom I.O."/>
            <person name="Guillou S."/>
            <person name="Cros-Aarteil S."/>
            <person name="Calhoun S."/>
            <person name="Kuo A."/>
            <person name="Mondo S."/>
            <person name="Pangilinan J."/>
            <person name="Riley R."/>
            <person name="LaButti K."/>
            <person name="Andreopoulos B."/>
            <person name="Lipzen A."/>
            <person name="Chen C."/>
            <person name="Yanf M."/>
            <person name="Daum C."/>
            <person name="Ng V."/>
            <person name="Clum A."/>
            <person name="Steindorff A."/>
            <person name="Ohm R."/>
            <person name="Martin F."/>
            <person name="Silar P."/>
            <person name="Natvig D."/>
            <person name="Lalanne C."/>
            <person name="Gautier V."/>
            <person name="Ament-velasquez S.L."/>
            <person name="Kruys A."/>
            <person name="Hutchinson M.I."/>
            <person name="Powell A.J."/>
            <person name="Barry K."/>
            <person name="Miller A.N."/>
            <person name="Grigoriev I.V."/>
            <person name="Debuchy R."/>
            <person name="Gladieux P."/>
            <person name="Thoren M.H."/>
            <person name="Johannesson H."/>
        </authorList>
    </citation>
    <scope>NUCLEOTIDE SEQUENCE</scope>
    <source>
        <strain evidence="1">FGSC 1904</strain>
    </source>
</reference>
<dbReference type="AlphaFoldDB" id="A0AAE0UF60"/>
<reference evidence="1" key="1">
    <citation type="journal article" date="2023" name="Mol. Phylogenet. Evol.">
        <title>Genome-scale phylogeny and comparative genomics of the fungal order Sordariales.</title>
        <authorList>
            <person name="Hensen N."/>
            <person name="Bonometti L."/>
            <person name="Westerberg I."/>
            <person name="Brannstrom I.O."/>
            <person name="Guillou S."/>
            <person name="Cros-Aarteil S."/>
            <person name="Calhoun S."/>
            <person name="Haridas S."/>
            <person name="Kuo A."/>
            <person name="Mondo S."/>
            <person name="Pangilinan J."/>
            <person name="Riley R."/>
            <person name="LaButti K."/>
            <person name="Andreopoulos B."/>
            <person name="Lipzen A."/>
            <person name="Chen C."/>
            <person name="Yan M."/>
            <person name="Daum C."/>
            <person name="Ng V."/>
            <person name="Clum A."/>
            <person name="Steindorff A."/>
            <person name="Ohm R.A."/>
            <person name="Martin F."/>
            <person name="Silar P."/>
            <person name="Natvig D.O."/>
            <person name="Lalanne C."/>
            <person name="Gautier V."/>
            <person name="Ament-Velasquez S.L."/>
            <person name="Kruys A."/>
            <person name="Hutchinson M.I."/>
            <person name="Powell A.J."/>
            <person name="Barry K."/>
            <person name="Miller A.N."/>
            <person name="Grigoriev I.V."/>
            <person name="Debuchy R."/>
            <person name="Gladieux P."/>
            <person name="Hiltunen Thoren M."/>
            <person name="Johannesson H."/>
        </authorList>
    </citation>
    <scope>NUCLEOTIDE SEQUENCE</scope>
    <source>
        <strain evidence="1">FGSC 1904</strain>
    </source>
</reference>
<dbReference type="EMBL" id="JAUTDP010000002">
    <property type="protein sequence ID" value="KAK3401991.1"/>
    <property type="molecule type" value="Genomic_DNA"/>
</dbReference>
<evidence type="ECO:0000313" key="2">
    <source>
        <dbReference type="Proteomes" id="UP001281003"/>
    </source>
</evidence>
<name>A0AAE0UF60_SORBR</name>
<dbReference type="Proteomes" id="UP001281003">
    <property type="component" value="Unassembled WGS sequence"/>
</dbReference>
<proteinExistence type="predicted"/>
<keyword evidence="2" id="KW-1185">Reference proteome</keyword>
<sequence>MAPNLTEFYEQDIKAWAQDSNPQIAAIGKLGQMMLWDIWHKRTSRSILVELIRRRIYDAIKIIGYGWEISTTKMPADAATKLLAQEKLRDLERLRDVASTKAPGRSSELDDLVTTLRNAIATASDTLQENVSACERALQRWATYRDYPQGR</sequence>